<sequence length="101" mass="11079">RACDLELLNNINIEELDQESAATHATLLLLIFELRNDTSTEIAKQASMERRLILMDNGANEIKDATIGGAAHAAGEVILHLLLLIINGNMIGIYGLLYLKH</sequence>
<feature type="non-terminal residue" evidence="1">
    <location>
        <position position="1"/>
    </location>
</feature>
<protein>
    <submittedName>
        <fullName evidence="1">34648_t:CDS:1</fullName>
    </submittedName>
</protein>
<evidence type="ECO:0000313" key="1">
    <source>
        <dbReference type="EMBL" id="CAG8694640.1"/>
    </source>
</evidence>
<reference evidence="1" key="1">
    <citation type="submission" date="2021-06" db="EMBL/GenBank/DDBJ databases">
        <authorList>
            <person name="Kallberg Y."/>
            <person name="Tangrot J."/>
            <person name="Rosling A."/>
        </authorList>
    </citation>
    <scope>NUCLEOTIDE SEQUENCE</scope>
    <source>
        <strain evidence="1">MA461A</strain>
    </source>
</reference>
<dbReference type="Proteomes" id="UP000789920">
    <property type="component" value="Unassembled WGS sequence"/>
</dbReference>
<name>A0ACA9P6R5_9GLOM</name>
<comment type="caution">
    <text evidence="1">The sequence shown here is derived from an EMBL/GenBank/DDBJ whole genome shotgun (WGS) entry which is preliminary data.</text>
</comment>
<proteinExistence type="predicted"/>
<accession>A0ACA9P6R5</accession>
<organism evidence="1 2">
    <name type="scientific">Racocetra persica</name>
    <dbReference type="NCBI Taxonomy" id="160502"/>
    <lineage>
        <taxon>Eukaryota</taxon>
        <taxon>Fungi</taxon>
        <taxon>Fungi incertae sedis</taxon>
        <taxon>Mucoromycota</taxon>
        <taxon>Glomeromycotina</taxon>
        <taxon>Glomeromycetes</taxon>
        <taxon>Diversisporales</taxon>
        <taxon>Gigasporaceae</taxon>
        <taxon>Racocetra</taxon>
    </lineage>
</organism>
<keyword evidence="2" id="KW-1185">Reference proteome</keyword>
<dbReference type="EMBL" id="CAJVQC010018592">
    <property type="protein sequence ID" value="CAG8694640.1"/>
    <property type="molecule type" value="Genomic_DNA"/>
</dbReference>
<gene>
    <name evidence="1" type="ORF">RPERSI_LOCUS9720</name>
</gene>
<evidence type="ECO:0000313" key="2">
    <source>
        <dbReference type="Proteomes" id="UP000789920"/>
    </source>
</evidence>